<comment type="caution">
    <text evidence="2">The sequence shown here is derived from an EMBL/GenBank/DDBJ whole genome shotgun (WGS) entry which is preliminary data.</text>
</comment>
<protein>
    <submittedName>
        <fullName evidence="2">Uncharacterized protein</fullName>
    </submittedName>
</protein>
<proteinExistence type="predicted"/>
<keyword evidence="3" id="KW-1185">Reference proteome</keyword>
<accession>A0A8X7R6S9</accession>
<feature type="region of interest" description="Disordered" evidence="1">
    <location>
        <begin position="1"/>
        <end position="313"/>
    </location>
</feature>
<reference evidence="2 3" key="1">
    <citation type="submission" date="2020-02" db="EMBL/GenBank/DDBJ databases">
        <authorList>
            <person name="Ma Q."/>
            <person name="Huang Y."/>
            <person name="Song X."/>
            <person name="Pei D."/>
        </authorList>
    </citation>
    <scope>NUCLEOTIDE SEQUENCE [LARGE SCALE GENOMIC DNA]</scope>
    <source>
        <strain evidence="2">Sxm20200214</strain>
        <tissue evidence="2">Leaf</tissue>
    </source>
</reference>
<feature type="compositionally biased region" description="Basic residues" evidence="1">
    <location>
        <begin position="87"/>
        <end position="98"/>
    </location>
</feature>
<dbReference type="Proteomes" id="UP000886595">
    <property type="component" value="Unassembled WGS sequence"/>
</dbReference>
<gene>
    <name evidence="2" type="ORF">Bca52824_053562</name>
</gene>
<name>A0A8X7R6S9_BRACI</name>
<feature type="compositionally biased region" description="Low complexity" evidence="1">
    <location>
        <begin position="186"/>
        <end position="201"/>
    </location>
</feature>
<dbReference type="AlphaFoldDB" id="A0A8X7R6S9"/>
<evidence type="ECO:0000313" key="3">
    <source>
        <dbReference type="Proteomes" id="UP000886595"/>
    </source>
</evidence>
<feature type="compositionally biased region" description="Basic and acidic residues" evidence="1">
    <location>
        <begin position="43"/>
        <end position="59"/>
    </location>
</feature>
<sequence length="313" mass="32503">MSSGEKLSGAKKTPFVASEGTTSTGPSLPEVPPAPIADPVDIESSKEDLAQGSADRETANRSVSKSKKKRSAPSSSTSIEAHTEPPKKKKKKEKRKKKPVEERSEPSEGVDGRELVVHGDSSRKAAAQTGVELDDSPTVPLVRKRKESEGQDAPASAEKSTLAAPPMIGSSGDVSGVERTEDAFEPTNATTVPNPAPAVVNLAVGEEAPTPTLGASNEDPTLPRGEGRTGSDSDDLFELSDSSAEEGGGDKSNEQVPESNLLGTEEDLGESSAKEQGNIDGVENPSDSTTDRTEDVSPLGAQVVGEGLDHVKD</sequence>
<feature type="compositionally biased region" description="Basic and acidic residues" evidence="1">
    <location>
        <begin position="99"/>
        <end position="123"/>
    </location>
</feature>
<evidence type="ECO:0000256" key="1">
    <source>
        <dbReference type="SAM" id="MobiDB-lite"/>
    </source>
</evidence>
<organism evidence="2 3">
    <name type="scientific">Brassica carinata</name>
    <name type="common">Ethiopian mustard</name>
    <name type="synonym">Abyssinian cabbage</name>
    <dbReference type="NCBI Taxonomy" id="52824"/>
    <lineage>
        <taxon>Eukaryota</taxon>
        <taxon>Viridiplantae</taxon>
        <taxon>Streptophyta</taxon>
        <taxon>Embryophyta</taxon>
        <taxon>Tracheophyta</taxon>
        <taxon>Spermatophyta</taxon>
        <taxon>Magnoliopsida</taxon>
        <taxon>eudicotyledons</taxon>
        <taxon>Gunneridae</taxon>
        <taxon>Pentapetalae</taxon>
        <taxon>rosids</taxon>
        <taxon>malvids</taxon>
        <taxon>Brassicales</taxon>
        <taxon>Brassicaceae</taxon>
        <taxon>Brassiceae</taxon>
        <taxon>Brassica</taxon>
    </lineage>
</organism>
<evidence type="ECO:0000313" key="2">
    <source>
        <dbReference type="EMBL" id="KAG2282342.1"/>
    </source>
</evidence>
<dbReference type="EMBL" id="JAAMPC010000011">
    <property type="protein sequence ID" value="KAG2282342.1"/>
    <property type="molecule type" value="Genomic_DNA"/>
</dbReference>